<accession>A0A1I1WQ91</accession>
<dbReference type="Proteomes" id="UP000199517">
    <property type="component" value="Unassembled WGS sequence"/>
</dbReference>
<dbReference type="SUPFAM" id="SSF51182">
    <property type="entry name" value="RmlC-like cupins"/>
    <property type="match status" value="1"/>
</dbReference>
<evidence type="ECO:0000313" key="3">
    <source>
        <dbReference type="Proteomes" id="UP000199517"/>
    </source>
</evidence>
<evidence type="ECO:0000313" key="2">
    <source>
        <dbReference type="EMBL" id="SFD95593.1"/>
    </source>
</evidence>
<dbReference type="AlphaFoldDB" id="A0A1I1WQ91"/>
<dbReference type="PANTHER" id="PTHR40943:SF1">
    <property type="entry name" value="CYTOPLASMIC PROTEIN"/>
    <property type="match status" value="1"/>
</dbReference>
<dbReference type="InterPro" id="IPR014710">
    <property type="entry name" value="RmlC-like_jellyroll"/>
</dbReference>
<dbReference type="RefSeq" id="WP_092953773.1">
    <property type="nucleotide sequence ID" value="NZ_FOMQ01000010.1"/>
</dbReference>
<dbReference type="EMBL" id="FOMQ01000010">
    <property type="protein sequence ID" value="SFD95593.1"/>
    <property type="molecule type" value="Genomic_DNA"/>
</dbReference>
<name>A0A1I1WQ91_9BURK</name>
<proteinExistence type="predicted"/>
<dbReference type="InterPro" id="IPR011051">
    <property type="entry name" value="RmlC_Cupin_sf"/>
</dbReference>
<dbReference type="Gene3D" id="2.60.120.10">
    <property type="entry name" value="Jelly Rolls"/>
    <property type="match status" value="1"/>
</dbReference>
<gene>
    <name evidence="2" type="ORF">SAMN04489710_11023</name>
</gene>
<reference evidence="3" key="1">
    <citation type="submission" date="2016-10" db="EMBL/GenBank/DDBJ databases">
        <authorList>
            <person name="Varghese N."/>
            <person name="Submissions S."/>
        </authorList>
    </citation>
    <scope>NUCLEOTIDE SEQUENCE [LARGE SCALE GENOMIC DNA]</scope>
    <source>
        <strain evidence="3">DSM 7481</strain>
    </source>
</reference>
<sequence length="119" mass="13419">MSSQNLLVTFPFDQLGEAREYRPPADRVIEGDIVCRNWDIDSSKDGAVRAGVWEATPGVNHSIKGETWEFCLILSGVVEITERGQEPRIFKAGDCFVMKPGYVGTWRTIETVRKVWVMA</sequence>
<evidence type="ECO:0000259" key="1">
    <source>
        <dbReference type="Pfam" id="PF05899"/>
    </source>
</evidence>
<dbReference type="OrthoDB" id="9799053at2"/>
<keyword evidence="3" id="KW-1185">Reference proteome</keyword>
<feature type="domain" description="(S)-ureidoglycine aminohydrolase cupin" evidence="1">
    <location>
        <begin position="43"/>
        <end position="115"/>
    </location>
</feature>
<dbReference type="Pfam" id="PF05899">
    <property type="entry name" value="Cupin_3"/>
    <property type="match status" value="1"/>
</dbReference>
<dbReference type="STRING" id="32040.SAMN04489710_11023"/>
<protein>
    <recommendedName>
        <fullName evidence="1">(S)-ureidoglycine aminohydrolase cupin domain-containing protein</fullName>
    </recommendedName>
</protein>
<dbReference type="InterPro" id="IPR008579">
    <property type="entry name" value="UGlyAH_Cupin_dom"/>
</dbReference>
<organism evidence="2 3">
    <name type="scientific">Paracidovorax konjaci</name>
    <dbReference type="NCBI Taxonomy" id="32040"/>
    <lineage>
        <taxon>Bacteria</taxon>
        <taxon>Pseudomonadati</taxon>
        <taxon>Pseudomonadota</taxon>
        <taxon>Betaproteobacteria</taxon>
        <taxon>Burkholderiales</taxon>
        <taxon>Comamonadaceae</taxon>
        <taxon>Paracidovorax</taxon>
    </lineage>
</organism>
<dbReference type="PANTHER" id="PTHR40943">
    <property type="entry name" value="CYTOPLASMIC PROTEIN-RELATED"/>
    <property type="match status" value="1"/>
</dbReference>